<dbReference type="EMBL" id="BGPR01096203">
    <property type="protein sequence ID" value="GBM41234.1"/>
    <property type="molecule type" value="Genomic_DNA"/>
</dbReference>
<name>A0A4Y2HPW4_ARAVE</name>
<dbReference type="EMBL" id="BGPR01182655">
    <property type="protein sequence ID" value="GBM67387.1"/>
    <property type="molecule type" value="Genomic_DNA"/>
</dbReference>
<keyword evidence="1" id="KW-0812">Transmembrane</keyword>
<dbReference type="EMBL" id="BGPR01096203">
    <property type="protein sequence ID" value="GBM41229.1"/>
    <property type="molecule type" value="Genomic_DNA"/>
</dbReference>
<evidence type="ECO:0000313" key="6">
    <source>
        <dbReference type="EMBL" id="GBM67387.1"/>
    </source>
</evidence>
<comment type="caution">
    <text evidence="4">The sequence shown here is derived from an EMBL/GenBank/DDBJ whole genome shotgun (WGS) entry which is preliminary data.</text>
</comment>
<evidence type="ECO:0000256" key="1">
    <source>
        <dbReference type="SAM" id="Phobius"/>
    </source>
</evidence>
<dbReference type="EMBL" id="BGPR01182657">
    <property type="protein sequence ID" value="GBM67396.1"/>
    <property type="molecule type" value="Genomic_DNA"/>
</dbReference>
<evidence type="ECO:0000313" key="4">
    <source>
        <dbReference type="EMBL" id="GBM67312.1"/>
    </source>
</evidence>
<evidence type="ECO:0000313" key="3">
    <source>
        <dbReference type="EMBL" id="GBM41234.1"/>
    </source>
</evidence>
<evidence type="ECO:0000313" key="2">
    <source>
        <dbReference type="EMBL" id="GBM41229.1"/>
    </source>
</evidence>
<keyword evidence="1" id="KW-1133">Transmembrane helix</keyword>
<organism evidence="4 8">
    <name type="scientific">Araneus ventricosus</name>
    <name type="common">Orbweaver spider</name>
    <name type="synonym">Epeira ventricosa</name>
    <dbReference type="NCBI Taxonomy" id="182803"/>
    <lineage>
        <taxon>Eukaryota</taxon>
        <taxon>Metazoa</taxon>
        <taxon>Ecdysozoa</taxon>
        <taxon>Arthropoda</taxon>
        <taxon>Chelicerata</taxon>
        <taxon>Arachnida</taxon>
        <taxon>Araneae</taxon>
        <taxon>Araneomorphae</taxon>
        <taxon>Entelegynae</taxon>
        <taxon>Araneoidea</taxon>
        <taxon>Araneidae</taxon>
        <taxon>Araneus</taxon>
    </lineage>
</organism>
<gene>
    <name evidence="6" type="ORF">AVEN_175812_1</name>
    <name evidence="7" type="ORF">AVEN_183622_1</name>
    <name evidence="2" type="ORF">AVEN_37388_1</name>
    <name evidence="3" type="ORF">AVEN_37390_1</name>
    <name evidence="4" type="ORF">AVEN_48197_1</name>
    <name evidence="5" type="ORF">AVEN_80958_1</name>
</gene>
<dbReference type="EMBL" id="BGPR01182637">
    <property type="protein sequence ID" value="GBM67334.1"/>
    <property type="molecule type" value="Genomic_DNA"/>
</dbReference>
<reference evidence="4 8" key="1">
    <citation type="journal article" date="2019" name="Sci. Rep.">
        <title>Orb-weaving spider Araneus ventricosus genome elucidates the spidroin gene catalogue.</title>
        <authorList>
            <person name="Kono N."/>
            <person name="Nakamura H."/>
            <person name="Ohtoshi R."/>
            <person name="Moran D.A.P."/>
            <person name="Shinohara A."/>
            <person name="Yoshida Y."/>
            <person name="Fujiwara M."/>
            <person name="Mori M."/>
            <person name="Tomita M."/>
            <person name="Arakawa K."/>
        </authorList>
    </citation>
    <scope>NUCLEOTIDE SEQUENCE [LARGE SCALE GENOMIC DNA]</scope>
</reference>
<dbReference type="EMBL" id="BGPR01182629">
    <property type="protein sequence ID" value="GBM67312.1"/>
    <property type="molecule type" value="Genomic_DNA"/>
</dbReference>
<feature type="transmembrane region" description="Helical" evidence="1">
    <location>
        <begin position="12"/>
        <end position="34"/>
    </location>
</feature>
<accession>A0A4Y2HPW4</accession>
<sequence length="100" mass="11500">MNKAVDPLMLMSVSIGVVSTIDTVILIIKFTFYLRGRMLQRIFSPLRRWLCSSKTDRPLASNGWLEKFRVHNNILFRALYGEAAENLCEGWTTRLPLLLA</sequence>
<dbReference type="Proteomes" id="UP000499080">
    <property type="component" value="Unassembled WGS sequence"/>
</dbReference>
<dbReference type="OrthoDB" id="6502032at2759"/>
<evidence type="ECO:0008006" key="9">
    <source>
        <dbReference type="Google" id="ProtNLM"/>
    </source>
</evidence>
<keyword evidence="8" id="KW-1185">Reference proteome</keyword>
<evidence type="ECO:0000313" key="5">
    <source>
        <dbReference type="EMBL" id="GBM67334.1"/>
    </source>
</evidence>
<evidence type="ECO:0000313" key="8">
    <source>
        <dbReference type="Proteomes" id="UP000499080"/>
    </source>
</evidence>
<dbReference type="AlphaFoldDB" id="A0A4Y2HPW4"/>
<evidence type="ECO:0000313" key="7">
    <source>
        <dbReference type="EMBL" id="GBM67396.1"/>
    </source>
</evidence>
<keyword evidence="1" id="KW-0472">Membrane</keyword>
<proteinExistence type="predicted"/>
<protein>
    <recommendedName>
        <fullName evidence="9">HTH CENPB-type domain-containing protein</fullName>
    </recommendedName>
</protein>